<name>A0ABQ6JI52_9ACTN</name>
<dbReference type="InterPro" id="IPR004919">
    <property type="entry name" value="GmrSD_N"/>
</dbReference>
<accession>A0ABQ6JI52</accession>
<dbReference type="PANTHER" id="PTHR39639:SF1">
    <property type="entry name" value="DUF262 DOMAIN-CONTAINING PROTEIN"/>
    <property type="match status" value="1"/>
</dbReference>
<protein>
    <recommendedName>
        <fullName evidence="1">GmrSD restriction endonucleases N-terminal domain-containing protein</fullName>
    </recommendedName>
</protein>
<gene>
    <name evidence="2" type="ORF">GCM10025868_26770</name>
</gene>
<dbReference type="PANTHER" id="PTHR39639">
    <property type="entry name" value="CHROMOSOME 16, WHOLE GENOME SHOTGUN SEQUENCE"/>
    <property type="match status" value="1"/>
</dbReference>
<dbReference type="Pfam" id="PF03235">
    <property type="entry name" value="GmrSD_N"/>
    <property type="match status" value="1"/>
</dbReference>
<comment type="caution">
    <text evidence="2">The sequence shown here is derived from an EMBL/GenBank/DDBJ whole genome shotgun (WGS) entry which is preliminary data.</text>
</comment>
<evidence type="ECO:0000259" key="1">
    <source>
        <dbReference type="Pfam" id="PF03235"/>
    </source>
</evidence>
<dbReference type="Proteomes" id="UP001157017">
    <property type="component" value="Unassembled WGS sequence"/>
</dbReference>
<keyword evidence="3" id="KW-1185">Reference proteome</keyword>
<reference evidence="3" key="1">
    <citation type="journal article" date="2019" name="Int. J. Syst. Evol. Microbiol.">
        <title>The Global Catalogue of Microorganisms (GCM) 10K type strain sequencing project: providing services to taxonomists for standard genome sequencing and annotation.</title>
        <authorList>
            <consortium name="The Broad Institute Genomics Platform"/>
            <consortium name="The Broad Institute Genome Sequencing Center for Infectious Disease"/>
            <person name="Wu L."/>
            <person name="Ma J."/>
        </authorList>
    </citation>
    <scope>NUCLEOTIDE SEQUENCE [LARGE SCALE GENOMIC DNA]</scope>
    <source>
        <strain evidence="3">NBRC 108730</strain>
    </source>
</reference>
<organism evidence="2 3">
    <name type="scientific">Angustibacter aerolatus</name>
    <dbReference type="NCBI Taxonomy" id="1162965"/>
    <lineage>
        <taxon>Bacteria</taxon>
        <taxon>Bacillati</taxon>
        <taxon>Actinomycetota</taxon>
        <taxon>Actinomycetes</taxon>
        <taxon>Kineosporiales</taxon>
        <taxon>Kineosporiaceae</taxon>
    </lineage>
</organism>
<evidence type="ECO:0000313" key="3">
    <source>
        <dbReference type="Proteomes" id="UP001157017"/>
    </source>
</evidence>
<evidence type="ECO:0000313" key="2">
    <source>
        <dbReference type="EMBL" id="GMA87427.1"/>
    </source>
</evidence>
<dbReference type="EMBL" id="BSUZ01000001">
    <property type="protein sequence ID" value="GMA87427.1"/>
    <property type="molecule type" value="Genomic_DNA"/>
</dbReference>
<sequence>MLAPSDWTVETILSQLNQSAFELDPDFQRRNAWTDQRKSKFIESLMLGLPIPQLTLAEQENAAGDLSYIVIDGKQRLLTLESFFGSDEPLRLSGLGSGLVQWNGRTAAEIREEVAGKRLLRRLENRTIRTVVIRKWPNDDFLHLVFHRINHQTLSLSAQELRQALLPGPFTTFADKFAASSEEPA</sequence>
<proteinExistence type="predicted"/>
<feature type="domain" description="GmrSD restriction endonucleases N-terminal" evidence="1">
    <location>
        <begin position="10"/>
        <end position="166"/>
    </location>
</feature>